<name>A0A1C7MRP7_GRIFR</name>
<accession>A0A1C7MRP7</accession>
<proteinExistence type="predicted"/>
<evidence type="ECO:0000313" key="1">
    <source>
        <dbReference type="EMBL" id="OBZ79532.1"/>
    </source>
</evidence>
<organism evidence="1 2">
    <name type="scientific">Grifola frondosa</name>
    <name type="common">Maitake</name>
    <name type="synonym">Polyporus frondosus</name>
    <dbReference type="NCBI Taxonomy" id="5627"/>
    <lineage>
        <taxon>Eukaryota</taxon>
        <taxon>Fungi</taxon>
        <taxon>Dikarya</taxon>
        <taxon>Basidiomycota</taxon>
        <taxon>Agaricomycotina</taxon>
        <taxon>Agaricomycetes</taxon>
        <taxon>Polyporales</taxon>
        <taxon>Grifolaceae</taxon>
        <taxon>Grifola</taxon>
    </lineage>
</organism>
<sequence>MQTINSAGRIRNYHIRHLQESINPPFSILATVRGCTKRTWRCTDARAGILPVQGDSLRLDPLASWPFL</sequence>
<evidence type="ECO:0000313" key="2">
    <source>
        <dbReference type="Proteomes" id="UP000092993"/>
    </source>
</evidence>
<dbReference type="Proteomes" id="UP000092993">
    <property type="component" value="Unassembled WGS sequence"/>
</dbReference>
<gene>
    <name evidence="1" type="ORF">A0H81_01225</name>
</gene>
<reference evidence="1 2" key="1">
    <citation type="submission" date="2016-03" db="EMBL/GenBank/DDBJ databases">
        <title>Whole genome sequencing of Grifola frondosa 9006-11.</title>
        <authorList>
            <person name="Min B."/>
            <person name="Park H."/>
            <person name="Kim J.-G."/>
            <person name="Cho H."/>
            <person name="Oh Y.-L."/>
            <person name="Kong W.-S."/>
            <person name="Choi I.-G."/>
        </authorList>
    </citation>
    <scope>NUCLEOTIDE SEQUENCE [LARGE SCALE GENOMIC DNA]</scope>
    <source>
        <strain evidence="1 2">9006-11</strain>
    </source>
</reference>
<protein>
    <submittedName>
        <fullName evidence="1">Uncharacterized protein</fullName>
    </submittedName>
</protein>
<dbReference type="AlphaFoldDB" id="A0A1C7MRP7"/>
<comment type="caution">
    <text evidence="1">The sequence shown here is derived from an EMBL/GenBank/DDBJ whole genome shotgun (WGS) entry which is preliminary data.</text>
</comment>
<keyword evidence="2" id="KW-1185">Reference proteome</keyword>
<dbReference type="EMBL" id="LUGG01000001">
    <property type="protein sequence ID" value="OBZ79532.1"/>
    <property type="molecule type" value="Genomic_DNA"/>
</dbReference>